<dbReference type="Proteomes" id="UP000009328">
    <property type="component" value="Unassembled WGS sequence"/>
</dbReference>
<keyword evidence="2" id="KW-0689">Ribosomal protein</keyword>
<keyword evidence="3" id="KW-1185">Reference proteome</keyword>
<name>K0KJC3_WICCF</name>
<proteinExistence type="predicted"/>
<dbReference type="EMBL" id="CAIF01000191">
    <property type="protein sequence ID" value="CCH45330.1"/>
    <property type="molecule type" value="Genomic_DNA"/>
</dbReference>
<feature type="region of interest" description="Disordered" evidence="1">
    <location>
        <begin position="320"/>
        <end position="343"/>
    </location>
</feature>
<dbReference type="HOGENOM" id="CLU_809428_0_0_1"/>
<sequence length="343" mass="39307">MLRFTRGISTSRCLLQEISTSTSSASTQPPSATEPITPSEYVTKSKEHYDSYVRYLKTSRRLRLLMYRPRHSQELLSRDLIDPLTNKRARPSTAPGAPSSNQIAAVIRHTETQEELNEISHDLISLLRKNPLSVTPYVLNELAIKNAEFGNVGTCYQWLFSHPKLENVPKAENLNMFLTFLYLNPFKGYTNVTDRISKITKQTTERDLITDYLTTAIMVKHGKTRTTSEIFGRLNKEEIDLPLDVFTKSIGHQANLHHEADQLYVTLKPIATELINHKIFKNFNNFKKIVSFVEKYENLTETLNKTNRFEEIKAKSKFYSAKNETKVEPTESTEAETEAPKDA</sequence>
<gene>
    <name evidence="2" type="ORF">BN7_4912</name>
</gene>
<keyword evidence="2" id="KW-0687">Ribonucleoprotein</keyword>
<accession>K0KJC3</accession>
<dbReference type="AlphaFoldDB" id="K0KJC3"/>
<evidence type="ECO:0000256" key="1">
    <source>
        <dbReference type="SAM" id="MobiDB-lite"/>
    </source>
</evidence>
<protein>
    <submittedName>
        <fullName evidence="2">37S ribosomal protein MRP13, mitochondrial</fullName>
    </submittedName>
</protein>
<evidence type="ECO:0000313" key="2">
    <source>
        <dbReference type="EMBL" id="CCH45330.1"/>
    </source>
</evidence>
<reference evidence="2 3" key="1">
    <citation type="journal article" date="2012" name="Eukaryot. Cell">
        <title>Draft genome sequence of Wickerhamomyces ciferrii NRRL Y-1031 F-60-10.</title>
        <authorList>
            <person name="Schneider J."/>
            <person name="Andrea H."/>
            <person name="Blom J."/>
            <person name="Jaenicke S."/>
            <person name="Ruckert C."/>
            <person name="Schorsch C."/>
            <person name="Szczepanowski R."/>
            <person name="Farwick M."/>
            <person name="Goesmann A."/>
            <person name="Puhler A."/>
            <person name="Schaffer S."/>
            <person name="Tauch A."/>
            <person name="Kohler T."/>
            <person name="Brinkrolf K."/>
        </authorList>
    </citation>
    <scope>NUCLEOTIDE SEQUENCE [LARGE SCALE GENOMIC DNA]</scope>
    <source>
        <strain evidence="3">ATCC 14091 / BCRC 22168 / CBS 111 / JCM 3599 / NBRC 0793 / NRRL Y-1031 F-60-10</strain>
    </source>
</reference>
<feature type="region of interest" description="Disordered" evidence="1">
    <location>
        <begin position="19"/>
        <end position="39"/>
    </location>
</feature>
<dbReference type="GO" id="GO:0005840">
    <property type="term" value="C:ribosome"/>
    <property type="evidence" value="ECO:0007669"/>
    <property type="project" value="UniProtKB-KW"/>
</dbReference>
<dbReference type="STRING" id="1206466.K0KJC3"/>
<comment type="caution">
    <text evidence="2">The sequence shown here is derived from an EMBL/GenBank/DDBJ whole genome shotgun (WGS) entry which is preliminary data.</text>
</comment>
<evidence type="ECO:0000313" key="3">
    <source>
        <dbReference type="Proteomes" id="UP000009328"/>
    </source>
</evidence>
<feature type="compositionally biased region" description="Low complexity" evidence="1">
    <location>
        <begin position="19"/>
        <end position="33"/>
    </location>
</feature>
<organism evidence="2 3">
    <name type="scientific">Wickerhamomyces ciferrii (strain ATCC 14091 / BCRC 22168 / CBS 111 / JCM 3599 / NBRC 0793 / NRRL Y-1031 F-60-10)</name>
    <name type="common">Yeast</name>
    <name type="synonym">Pichia ciferrii</name>
    <dbReference type="NCBI Taxonomy" id="1206466"/>
    <lineage>
        <taxon>Eukaryota</taxon>
        <taxon>Fungi</taxon>
        <taxon>Dikarya</taxon>
        <taxon>Ascomycota</taxon>
        <taxon>Saccharomycotina</taxon>
        <taxon>Saccharomycetes</taxon>
        <taxon>Phaffomycetales</taxon>
        <taxon>Wickerhamomycetaceae</taxon>
        <taxon>Wickerhamomyces</taxon>
    </lineage>
</organism>
<dbReference type="InParanoid" id="K0KJC3"/>